<organism evidence="2 3">
    <name type="scientific">Batillaria attramentaria</name>
    <dbReference type="NCBI Taxonomy" id="370345"/>
    <lineage>
        <taxon>Eukaryota</taxon>
        <taxon>Metazoa</taxon>
        <taxon>Spiralia</taxon>
        <taxon>Lophotrochozoa</taxon>
        <taxon>Mollusca</taxon>
        <taxon>Gastropoda</taxon>
        <taxon>Caenogastropoda</taxon>
        <taxon>Sorbeoconcha</taxon>
        <taxon>Cerithioidea</taxon>
        <taxon>Batillariidae</taxon>
        <taxon>Batillaria</taxon>
    </lineage>
</organism>
<feature type="non-terminal residue" evidence="2">
    <location>
        <position position="1"/>
    </location>
</feature>
<proteinExistence type="predicted"/>
<gene>
    <name evidence="2" type="ORF">BaRGS_00013505</name>
</gene>
<keyword evidence="3" id="KW-1185">Reference proteome</keyword>
<dbReference type="Proteomes" id="UP001519460">
    <property type="component" value="Unassembled WGS sequence"/>
</dbReference>
<accession>A0ABD0L777</accession>
<reference evidence="2 3" key="1">
    <citation type="journal article" date="2023" name="Sci. Data">
        <title>Genome assembly of the Korean intertidal mud-creeper Batillaria attramentaria.</title>
        <authorList>
            <person name="Patra A.K."/>
            <person name="Ho P.T."/>
            <person name="Jun S."/>
            <person name="Lee S.J."/>
            <person name="Kim Y."/>
            <person name="Won Y.J."/>
        </authorList>
    </citation>
    <scope>NUCLEOTIDE SEQUENCE [LARGE SCALE GENOMIC DNA]</scope>
    <source>
        <strain evidence="2">Wonlab-2016</strain>
    </source>
</reference>
<feature type="region of interest" description="Disordered" evidence="1">
    <location>
        <begin position="1"/>
        <end position="29"/>
    </location>
</feature>
<dbReference type="EMBL" id="JACVVK020000076">
    <property type="protein sequence ID" value="KAK7495323.1"/>
    <property type="molecule type" value="Genomic_DNA"/>
</dbReference>
<evidence type="ECO:0000256" key="1">
    <source>
        <dbReference type="SAM" id="MobiDB-lite"/>
    </source>
</evidence>
<feature type="compositionally biased region" description="Basic and acidic residues" evidence="1">
    <location>
        <begin position="1"/>
        <end position="11"/>
    </location>
</feature>
<dbReference type="AlphaFoldDB" id="A0ABD0L777"/>
<name>A0ABD0L777_9CAEN</name>
<comment type="caution">
    <text evidence="2">The sequence shown here is derived from an EMBL/GenBank/DDBJ whole genome shotgun (WGS) entry which is preliminary data.</text>
</comment>
<evidence type="ECO:0000313" key="3">
    <source>
        <dbReference type="Proteomes" id="UP001519460"/>
    </source>
</evidence>
<evidence type="ECO:0000313" key="2">
    <source>
        <dbReference type="EMBL" id="KAK7495323.1"/>
    </source>
</evidence>
<sequence length="180" mass="19733">RVPADRKDVVCTKRPPAEGPHGAARAHREPGFTAAADMKDSDCSGDVRMTGKILQRSVWRGGVPAALRDRPHVQKTEEIHRARDNGGPVIFITPSALPQFERGPGGNADLSRLCVTSLCHVRVYVTVSFTGSYARHRRNYAAQTFYPGADLPWEMESIEILAIERGRYSPGDELNAASLP</sequence>
<feature type="non-terminal residue" evidence="2">
    <location>
        <position position="180"/>
    </location>
</feature>
<protein>
    <submittedName>
        <fullName evidence="2">Uncharacterized protein</fullName>
    </submittedName>
</protein>